<dbReference type="AlphaFoldDB" id="A0A839JYD4"/>
<protein>
    <submittedName>
        <fullName evidence="2">DUF4418 family protein</fullName>
    </submittedName>
</protein>
<evidence type="ECO:0000256" key="1">
    <source>
        <dbReference type="SAM" id="Phobius"/>
    </source>
</evidence>
<proteinExistence type="predicted"/>
<feature type="transmembrane region" description="Helical" evidence="1">
    <location>
        <begin position="76"/>
        <end position="98"/>
    </location>
</feature>
<keyword evidence="1" id="KW-0472">Membrane</keyword>
<evidence type="ECO:0000313" key="2">
    <source>
        <dbReference type="EMBL" id="MBB2182673.1"/>
    </source>
</evidence>
<gene>
    <name evidence="2" type="ORF">H0486_07270</name>
</gene>
<sequence length="137" mass="14989">MTKRFLTGILFIILGLLVAIGPQTLFSVCGAHDGKFMKCHWTAQAELGIGFIIAILGLLLILIASRQFRIGISIGIFLNAILVLLIPNILIGVCGSLHMNCRILTLPALNILGVLIAVIAVINIWFLWNKDRKEESV</sequence>
<keyword evidence="1" id="KW-0812">Transmembrane</keyword>
<evidence type="ECO:0000313" key="3">
    <source>
        <dbReference type="Proteomes" id="UP000574276"/>
    </source>
</evidence>
<dbReference type="EMBL" id="JACEGA010000001">
    <property type="protein sequence ID" value="MBB2182673.1"/>
    <property type="molecule type" value="Genomic_DNA"/>
</dbReference>
<dbReference type="RefSeq" id="WP_228352377.1">
    <property type="nucleotide sequence ID" value="NZ_JACEGA010000001.1"/>
</dbReference>
<dbReference type="Proteomes" id="UP000574276">
    <property type="component" value="Unassembled WGS sequence"/>
</dbReference>
<keyword evidence="1" id="KW-1133">Transmembrane helix</keyword>
<comment type="caution">
    <text evidence="2">The sequence shown here is derived from an EMBL/GenBank/DDBJ whole genome shotgun (WGS) entry which is preliminary data.</text>
</comment>
<keyword evidence="3" id="KW-1185">Reference proteome</keyword>
<name>A0A839JYD4_9FIRM</name>
<organism evidence="2 3">
    <name type="scientific">Variimorphobacter saccharofermentans</name>
    <dbReference type="NCBI Taxonomy" id="2755051"/>
    <lineage>
        <taxon>Bacteria</taxon>
        <taxon>Bacillati</taxon>
        <taxon>Bacillota</taxon>
        <taxon>Clostridia</taxon>
        <taxon>Lachnospirales</taxon>
        <taxon>Lachnospiraceae</taxon>
        <taxon>Variimorphobacter</taxon>
    </lineage>
</organism>
<accession>A0A839JYD4</accession>
<feature type="transmembrane region" description="Helical" evidence="1">
    <location>
        <begin position="43"/>
        <end position="64"/>
    </location>
</feature>
<feature type="transmembrane region" description="Helical" evidence="1">
    <location>
        <begin position="104"/>
        <end position="128"/>
    </location>
</feature>
<dbReference type="Pfam" id="PF14387">
    <property type="entry name" value="DUF4418"/>
    <property type="match status" value="1"/>
</dbReference>
<reference evidence="2 3" key="1">
    <citation type="submission" date="2020-07" db="EMBL/GenBank/DDBJ databases">
        <title>Characterization and genome sequencing of isolate MD1, a novel member within the family Lachnospiraceae.</title>
        <authorList>
            <person name="Rettenmaier R."/>
            <person name="Di Bello L."/>
            <person name="Zinser C."/>
            <person name="Scheitz K."/>
            <person name="Liebl W."/>
            <person name="Zverlov V."/>
        </authorList>
    </citation>
    <scope>NUCLEOTIDE SEQUENCE [LARGE SCALE GENOMIC DNA]</scope>
    <source>
        <strain evidence="2 3">MD1</strain>
    </source>
</reference>
<dbReference type="InterPro" id="IPR025531">
    <property type="entry name" value="DUF4418"/>
</dbReference>